<dbReference type="HOGENOM" id="CLU_628357_0_0_9"/>
<protein>
    <recommendedName>
        <fullName evidence="8">Lipoprotein</fullName>
    </recommendedName>
</protein>
<evidence type="ECO:0000313" key="4">
    <source>
        <dbReference type="EMBL" id="AEB99006.1"/>
    </source>
</evidence>
<dbReference type="Proteomes" id="UP000003505">
    <property type="component" value="Unassembled WGS sequence"/>
</dbReference>
<proteinExistence type="predicted"/>
<sequence>MFHKKKFFILLLLVISVMASGCFRISSDTAIHKDGSVDIKNTMVGVPLLAEQIQEARESAKKNHPNASLKDVQDGNMSGIEETTHYKTIDEMAKADGNMFKTVEGKAKGVQQKKGWLYDTYAVDVLFEGKKDTQANMDQDERAMMQAMLSSVRADVSLSLPYAPESHNADKVTDGGTTLVWDLASALMNGGDKSIQATFRIWNMTHIYITIGIAVVLILVFLGGLIGGFLCRKGSPLQFSIFGLGLVALLALLGIGGFSLYSVTNLPALKEQDIISATAAKSSINQLQDALGSSANDQALSKAKKGALSDSSSAKTKAQTPAAPNPASSGSQDAVRTFETFHRNITNRNLRAAYNALGSEMQSQMTYEGWAPGFNTTVSSTPLNVEVQSATQDRVTLTYTLRAVDNPGGTRYFNGRAVLTRHGSVWKIDEIVNKPK</sequence>
<dbReference type="RefSeq" id="WP_006192650.1">
    <property type="nucleotide sequence ID" value="NC_015437.1"/>
</dbReference>
<dbReference type="OrthoDB" id="2988624at2"/>
<feature type="compositionally biased region" description="Polar residues" evidence="1">
    <location>
        <begin position="309"/>
        <end position="319"/>
    </location>
</feature>
<reference evidence="4 7" key="2">
    <citation type="submission" date="2011-04" db="EMBL/GenBank/DDBJ databases">
        <title>The complete genome of Selenomonas sputigena DSM 20758.</title>
        <authorList>
            <consortium name="US DOE Joint Genome Institute (JGI-PGF)"/>
            <person name="Lucas S."/>
            <person name="Copeland A."/>
            <person name="Lapidus A."/>
            <person name="Bruce D."/>
            <person name="Goodwin L."/>
            <person name="Pitluck S."/>
            <person name="Peters L."/>
            <person name="Kyrpides N."/>
            <person name="Mavromatis K."/>
            <person name="Ivanova N."/>
            <person name="Ovchinnikova G."/>
            <person name="Teshima H."/>
            <person name="Detter J.C."/>
            <person name="Tapia R."/>
            <person name="Han C."/>
            <person name="Land M."/>
            <person name="Hauser L."/>
            <person name="Markowitz V."/>
            <person name="Cheng J.-F."/>
            <person name="Hugenholtz P."/>
            <person name="Woyke T."/>
            <person name="Wu D."/>
            <person name="Gronow S."/>
            <person name="Wellnitz S."/>
            <person name="Schneider S."/>
            <person name="Klenk H.-P."/>
            <person name="Eisen J.A."/>
        </authorList>
    </citation>
    <scope>NUCLEOTIDE SEQUENCE [LARGE SCALE GENOMIC DNA]</scope>
    <source>
        <strain evidence="4">ATCC 35185</strain>
        <strain evidence="7">ATCC 35185 / DSM 20758 / VPI D19B-28</strain>
    </source>
</reference>
<dbReference type="eggNOG" id="COG1933">
    <property type="taxonomic scope" value="Bacteria"/>
</dbReference>
<evidence type="ECO:0000313" key="7">
    <source>
        <dbReference type="Proteomes" id="UP000011124"/>
    </source>
</evidence>
<keyword evidence="2" id="KW-0472">Membrane</keyword>
<evidence type="ECO:0000313" key="5">
    <source>
        <dbReference type="EMBL" id="EEX77293.1"/>
    </source>
</evidence>
<feature type="transmembrane region" description="Helical" evidence="2">
    <location>
        <begin position="207"/>
        <end position="229"/>
    </location>
</feature>
<keyword evidence="2" id="KW-0812">Transmembrane</keyword>
<keyword evidence="2" id="KW-1133">Transmembrane helix</keyword>
<accession>C9LV59</accession>
<feature type="transmembrane region" description="Helical" evidence="2">
    <location>
        <begin position="241"/>
        <end position="261"/>
    </location>
</feature>
<dbReference type="AlphaFoldDB" id="C9LV59"/>
<evidence type="ECO:0000256" key="1">
    <source>
        <dbReference type="SAM" id="MobiDB-lite"/>
    </source>
</evidence>
<dbReference type="KEGG" id="ssg:Selsp_0022"/>
<evidence type="ECO:0000256" key="2">
    <source>
        <dbReference type="SAM" id="Phobius"/>
    </source>
</evidence>
<gene>
    <name evidence="4" type="ordered locus">Selsp_0022</name>
    <name evidence="5" type="ORF">SELSPUOL_01350</name>
</gene>
<evidence type="ECO:0000313" key="6">
    <source>
        <dbReference type="Proteomes" id="UP000003505"/>
    </source>
</evidence>
<dbReference type="EMBL" id="CP002637">
    <property type="protein sequence ID" value="AEB99006.1"/>
    <property type="molecule type" value="Genomic_DNA"/>
</dbReference>
<feature type="chain" id="PRO_5038283513" description="Lipoprotein" evidence="3">
    <location>
        <begin position="20"/>
        <end position="436"/>
    </location>
</feature>
<dbReference type="EMBL" id="ACKP02000023">
    <property type="protein sequence ID" value="EEX77293.1"/>
    <property type="molecule type" value="Genomic_DNA"/>
</dbReference>
<reference evidence="5 6" key="1">
    <citation type="submission" date="2009-09" db="EMBL/GenBank/DDBJ databases">
        <authorList>
            <person name="Weinstock G."/>
            <person name="Sodergren E."/>
            <person name="Clifton S."/>
            <person name="Fulton L."/>
            <person name="Fulton B."/>
            <person name="Courtney L."/>
            <person name="Fronick C."/>
            <person name="Harrison M."/>
            <person name="Strong C."/>
            <person name="Farmer C."/>
            <person name="Delahaunty K."/>
            <person name="Markovic C."/>
            <person name="Hall O."/>
            <person name="Minx P."/>
            <person name="Tomlinson C."/>
            <person name="Mitreva M."/>
            <person name="Nelson J."/>
            <person name="Hou S."/>
            <person name="Wollam A."/>
            <person name="Pepin K.H."/>
            <person name="Johnson M."/>
            <person name="Bhonagiri V."/>
            <person name="Nash W.E."/>
            <person name="Warren W."/>
            <person name="Chinwalla A."/>
            <person name="Mardis E.R."/>
            <person name="Wilson R.K."/>
        </authorList>
    </citation>
    <scope>NUCLEOTIDE SEQUENCE [LARGE SCALE GENOMIC DNA]</scope>
    <source>
        <strain evidence="5">ATCC 35185</strain>
        <strain evidence="6">ATCC 35185 / DSM 20758 / VPI D19B-28</strain>
    </source>
</reference>
<name>C9LV59_SELS3</name>
<keyword evidence="3" id="KW-0732">Signal</keyword>
<dbReference type="STRING" id="546271.Selsp_0022"/>
<organism evidence="5 6">
    <name type="scientific">Selenomonas sputigena (strain ATCC 35185 / DSM 20758 / CCUG 44933 / VPI D19B-28)</name>
    <dbReference type="NCBI Taxonomy" id="546271"/>
    <lineage>
        <taxon>Bacteria</taxon>
        <taxon>Bacillati</taxon>
        <taxon>Bacillota</taxon>
        <taxon>Negativicutes</taxon>
        <taxon>Selenomonadales</taxon>
        <taxon>Selenomonadaceae</taxon>
        <taxon>Selenomonas</taxon>
    </lineage>
</organism>
<dbReference type="PROSITE" id="PS51257">
    <property type="entry name" value="PROKAR_LIPOPROTEIN"/>
    <property type="match status" value="1"/>
</dbReference>
<evidence type="ECO:0000256" key="3">
    <source>
        <dbReference type="SAM" id="SignalP"/>
    </source>
</evidence>
<dbReference type="Proteomes" id="UP000011124">
    <property type="component" value="Chromosome"/>
</dbReference>
<feature type="signal peptide" evidence="3">
    <location>
        <begin position="1"/>
        <end position="19"/>
    </location>
</feature>
<feature type="region of interest" description="Disordered" evidence="1">
    <location>
        <begin position="306"/>
        <end position="333"/>
    </location>
</feature>
<keyword evidence="7" id="KW-1185">Reference proteome</keyword>
<evidence type="ECO:0008006" key="8">
    <source>
        <dbReference type="Google" id="ProtNLM"/>
    </source>
</evidence>